<dbReference type="PANTHER" id="PTHR12085">
    <property type="entry name" value="SERINE/THREONINE-PROTEIN PHOSPHATASE 2A REGULATORY SUBUNIT B'' SUBUNIT GAMMA"/>
    <property type="match status" value="1"/>
</dbReference>
<dbReference type="GO" id="GO:0005819">
    <property type="term" value="C:spindle"/>
    <property type="evidence" value="ECO:0007669"/>
    <property type="project" value="TreeGrafter"/>
</dbReference>
<comment type="caution">
    <text evidence="4">The sequence shown here is derived from an EMBL/GenBank/DDBJ whole genome shotgun (WGS) entry which is preliminary data.</text>
</comment>
<dbReference type="PROSITE" id="PS00018">
    <property type="entry name" value="EF_HAND_1"/>
    <property type="match status" value="1"/>
</dbReference>
<dbReference type="GO" id="GO:0000226">
    <property type="term" value="P:microtubule cytoskeleton organization"/>
    <property type="evidence" value="ECO:0007669"/>
    <property type="project" value="TreeGrafter"/>
</dbReference>
<dbReference type="PANTHER" id="PTHR12085:SF3">
    <property type="entry name" value="SERINE_THREONINE-PROTEIN PHOSPHATASE 2A REGULATORY SUBUNIT B'' SUBUNIT GAMMA"/>
    <property type="match status" value="1"/>
</dbReference>
<dbReference type="SUPFAM" id="SSF47473">
    <property type="entry name" value="EF-hand"/>
    <property type="match status" value="1"/>
</dbReference>
<organism evidence="4 5">
    <name type="scientific">Caerostris extrusa</name>
    <name type="common">Bark spider</name>
    <name type="synonym">Caerostris bankana</name>
    <dbReference type="NCBI Taxonomy" id="172846"/>
    <lineage>
        <taxon>Eukaryota</taxon>
        <taxon>Metazoa</taxon>
        <taxon>Ecdysozoa</taxon>
        <taxon>Arthropoda</taxon>
        <taxon>Chelicerata</taxon>
        <taxon>Arachnida</taxon>
        <taxon>Araneae</taxon>
        <taxon>Araneomorphae</taxon>
        <taxon>Entelegynae</taxon>
        <taxon>Araneoidea</taxon>
        <taxon>Araneidae</taxon>
        <taxon>Caerostris</taxon>
    </lineage>
</organism>
<evidence type="ECO:0000256" key="2">
    <source>
        <dbReference type="ARBA" id="ARBA00022490"/>
    </source>
</evidence>
<keyword evidence="2" id="KW-0963">Cytoplasm</keyword>
<name>A0AAV4THK5_CAEEX</name>
<dbReference type="GO" id="GO:0005813">
    <property type="term" value="C:centrosome"/>
    <property type="evidence" value="ECO:0007669"/>
    <property type="project" value="TreeGrafter"/>
</dbReference>
<dbReference type="GO" id="GO:0035303">
    <property type="term" value="P:regulation of dephosphorylation"/>
    <property type="evidence" value="ECO:0007669"/>
    <property type="project" value="InterPro"/>
</dbReference>
<comment type="subcellular location">
    <subcellularLocation>
        <location evidence="1">Cytoplasm</location>
    </subcellularLocation>
</comment>
<gene>
    <name evidence="4" type="primary">ppp2r3c</name>
    <name evidence="4" type="ORF">CEXT_737001</name>
</gene>
<evidence type="ECO:0000256" key="1">
    <source>
        <dbReference type="ARBA" id="ARBA00004496"/>
    </source>
</evidence>
<dbReference type="Proteomes" id="UP001054945">
    <property type="component" value="Unassembled WGS sequence"/>
</dbReference>
<dbReference type="AlphaFoldDB" id="A0AAV4THK5"/>
<sequence>MKHYQRMLKKLIGFQLHQLCVYGQYLNLDTDHNGMLSKAELSRYGTGTLTSAFIERVFQECLTYDKEMDYKTYLDFVLAMENRREPQALQYFFRLLDIEQKNYLSVFDLNYFFRAIQQQMKAHDLIQCGQGDTVVSILIDLNGFWTYENREVLVADNNDECEV</sequence>
<dbReference type="GO" id="GO:0030865">
    <property type="term" value="P:cortical cytoskeleton organization"/>
    <property type="evidence" value="ECO:0007669"/>
    <property type="project" value="TreeGrafter"/>
</dbReference>
<keyword evidence="5" id="KW-1185">Reference proteome</keyword>
<evidence type="ECO:0000256" key="3">
    <source>
        <dbReference type="ARBA" id="ARBA00022837"/>
    </source>
</evidence>
<proteinExistence type="predicted"/>
<reference evidence="4 5" key="1">
    <citation type="submission" date="2021-06" db="EMBL/GenBank/DDBJ databases">
        <title>Caerostris extrusa draft genome.</title>
        <authorList>
            <person name="Kono N."/>
            <person name="Arakawa K."/>
        </authorList>
    </citation>
    <scope>NUCLEOTIDE SEQUENCE [LARGE SCALE GENOMIC DNA]</scope>
</reference>
<dbReference type="Gene3D" id="1.10.238.10">
    <property type="entry name" value="EF-hand"/>
    <property type="match status" value="1"/>
</dbReference>
<keyword evidence="3" id="KW-0106">Calcium</keyword>
<evidence type="ECO:0008006" key="6">
    <source>
        <dbReference type="Google" id="ProtNLM"/>
    </source>
</evidence>
<dbReference type="InterPro" id="IPR039865">
    <property type="entry name" value="PPP2R3C"/>
</dbReference>
<protein>
    <recommendedName>
        <fullName evidence="6">Serine/threonine-protein phosphatase 2A regulatory subunit B'' subunit gamma</fullName>
    </recommendedName>
</protein>
<dbReference type="EMBL" id="BPLR01011122">
    <property type="protein sequence ID" value="GIY44277.1"/>
    <property type="molecule type" value="Genomic_DNA"/>
</dbReference>
<evidence type="ECO:0000313" key="5">
    <source>
        <dbReference type="Proteomes" id="UP001054945"/>
    </source>
</evidence>
<dbReference type="InterPro" id="IPR018247">
    <property type="entry name" value="EF_Hand_1_Ca_BS"/>
</dbReference>
<evidence type="ECO:0000313" key="4">
    <source>
        <dbReference type="EMBL" id="GIY44277.1"/>
    </source>
</evidence>
<dbReference type="InterPro" id="IPR011992">
    <property type="entry name" value="EF-hand-dom_pair"/>
</dbReference>
<accession>A0AAV4THK5</accession>
<dbReference type="GO" id="GO:0005737">
    <property type="term" value="C:cytoplasm"/>
    <property type="evidence" value="ECO:0007669"/>
    <property type="project" value="UniProtKB-SubCell"/>
</dbReference>